<protein>
    <submittedName>
        <fullName evidence="5">Uncharacterized conserved protein, DUF849 family</fullName>
    </submittedName>
</protein>
<dbReference type="AlphaFoldDB" id="A0A1I4SRD9"/>
<organism evidence="5 6">
    <name type="scientific">Shimia aestuarii</name>
    <dbReference type="NCBI Taxonomy" id="254406"/>
    <lineage>
        <taxon>Bacteria</taxon>
        <taxon>Pseudomonadati</taxon>
        <taxon>Pseudomonadota</taxon>
        <taxon>Alphaproteobacteria</taxon>
        <taxon>Rhodobacterales</taxon>
        <taxon>Roseobacteraceae</taxon>
    </lineage>
</organism>
<dbReference type="EMBL" id="FOTQ01000012">
    <property type="protein sequence ID" value="SFM67024.1"/>
    <property type="molecule type" value="Genomic_DNA"/>
</dbReference>
<dbReference type="InterPro" id="IPR008567">
    <property type="entry name" value="BKACE"/>
</dbReference>
<dbReference type="STRING" id="254406.SAMN04488042_1125"/>
<proteinExistence type="predicted"/>
<name>A0A1I4SRD9_9RHOB</name>
<gene>
    <name evidence="5" type="ORF">SAMN04488042_1125</name>
</gene>
<evidence type="ECO:0000313" key="6">
    <source>
        <dbReference type="Proteomes" id="UP000199144"/>
    </source>
</evidence>
<dbReference type="Gene3D" id="3.20.20.70">
    <property type="entry name" value="Aldolase class I"/>
    <property type="match status" value="1"/>
</dbReference>
<sequence length="252" mass="26954">MPDPFIMVAPNGARRTKADHPALPVTLPEIVDTARTCFAAGAHGLHLHVREASGAHSLDAGRYRETLDELARAVPDMRLQITTEAVGLYSVAQQLDCLEQVRPGWASIAVRETARDMDLAPRVYAACADMGCDVQHILYDTDDIALVKDWQARGIIHPDQSSVLFVLGRYSPGQVSDPSDLAPFLAALPDAPDWMLCAFGPQEHACLIHAAKHGGNLRVGFENSLVDANGAPHANNAASVAALVHSLESASS</sequence>
<dbReference type="Proteomes" id="UP000199144">
    <property type="component" value="Unassembled WGS sequence"/>
</dbReference>
<keyword evidence="4" id="KW-0862">Zinc</keyword>
<dbReference type="PANTHER" id="PTHR37418">
    <property type="entry name" value="3-KETO-5-AMINOHEXANOATE CLEAVAGE ENZYME-RELATED"/>
    <property type="match status" value="1"/>
</dbReference>
<dbReference type="OrthoDB" id="9805277at2"/>
<dbReference type="RefSeq" id="WP_093096638.1">
    <property type="nucleotide sequence ID" value="NZ_FOTQ01000012.1"/>
</dbReference>
<evidence type="ECO:0000256" key="4">
    <source>
        <dbReference type="ARBA" id="ARBA00022833"/>
    </source>
</evidence>
<evidence type="ECO:0000256" key="2">
    <source>
        <dbReference type="ARBA" id="ARBA00022679"/>
    </source>
</evidence>
<keyword evidence="2" id="KW-0808">Transferase</keyword>
<evidence type="ECO:0000256" key="1">
    <source>
        <dbReference type="ARBA" id="ARBA00001947"/>
    </source>
</evidence>
<evidence type="ECO:0000313" key="5">
    <source>
        <dbReference type="EMBL" id="SFM67024.1"/>
    </source>
</evidence>
<reference evidence="5 6" key="1">
    <citation type="submission" date="2016-10" db="EMBL/GenBank/DDBJ databases">
        <authorList>
            <person name="de Groot N.N."/>
        </authorList>
    </citation>
    <scope>NUCLEOTIDE SEQUENCE [LARGE SCALE GENOMIC DNA]</scope>
    <source>
        <strain evidence="5 6">DSM 15283</strain>
    </source>
</reference>
<comment type="cofactor">
    <cofactor evidence="1">
        <name>Zn(2+)</name>
        <dbReference type="ChEBI" id="CHEBI:29105"/>
    </cofactor>
</comment>
<dbReference type="GO" id="GO:0046872">
    <property type="term" value="F:metal ion binding"/>
    <property type="evidence" value="ECO:0007669"/>
    <property type="project" value="UniProtKB-KW"/>
</dbReference>
<dbReference type="PANTHER" id="PTHR37418:SF2">
    <property type="entry name" value="3-KETO-5-AMINOHEXANOATE CLEAVAGE ENZYME"/>
    <property type="match status" value="1"/>
</dbReference>
<evidence type="ECO:0000256" key="3">
    <source>
        <dbReference type="ARBA" id="ARBA00022723"/>
    </source>
</evidence>
<keyword evidence="6" id="KW-1185">Reference proteome</keyword>
<accession>A0A1I4SRD9</accession>
<dbReference type="Pfam" id="PF05853">
    <property type="entry name" value="BKACE"/>
    <property type="match status" value="1"/>
</dbReference>
<dbReference type="GO" id="GO:0043720">
    <property type="term" value="F:3-keto-5-aminohexanoate cleavage activity"/>
    <property type="evidence" value="ECO:0007669"/>
    <property type="project" value="InterPro"/>
</dbReference>
<keyword evidence="3" id="KW-0479">Metal-binding</keyword>
<dbReference type="InterPro" id="IPR013785">
    <property type="entry name" value="Aldolase_TIM"/>
</dbReference>